<gene>
    <name evidence="6" type="primary">argH</name>
    <name evidence="9" type="ORF">SAMN05216454_10563</name>
</gene>
<keyword evidence="3 6" id="KW-0055">Arginine biosynthesis</keyword>
<evidence type="ECO:0000256" key="3">
    <source>
        <dbReference type="ARBA" id="ARBA00022571"/>
    </source>
</evidence>
<dbReference type="PANTHER" id="PTHR43814:SF1">
    <property type="entry name" value="ARGININOSUCCINATE LYASE"/>
    <property type="match status" value="1"/>
</dbReference>
<dbReference type="NCBIfam" id="TIGR00838">
    <property type="entry name" value="argH"/>
    <property type="match status" value="1"/>
</dbReference>
<comment type="catalytic activity">
    <reaction evidence="6">
        <text>2-(N(omega)-L-arginino)succinate = fumarate + L-arginine</text>
        <dbReference type="Rhea" id="RHEA:24020"/>
        <dbReference type="ChEBI" id="CHEBI:29806"/>
        <dbReference type="ChEBI" id="CHEBI:32682"/>
        <dbReference type="ChEBI" id="CHEBI:57472"/>
        <dbReference type="EC" id="4.3.2.1"/>
    </reaction>
</comment>
<dbReference type="EC" id="4.3.2.1" evidence="2 6"/>
<evidence type="ECO:0000256" key="1">
    <source>
        <dbReference type="ARBA" id="ARBA00004941"/>
    </source>
</evidence>
<keyword evidence="5 6" id="KW-0456">Lyase</keyword>
<dbReference type="PROSITE" id="PS00163">
    <property type="entry name" value="FUMARATE_LYASES"/>
    <property type="match status" value="1"/>
</dbReference>
<evidence type="ECO:0000259" key="7">
    <source>
        <dbReference type="Pfam" id="PF00206"/>
    </source>
</evidence>
<dbReference type="GO" id="GO:0042450">
    <property type="term" value="P:L-arginine biosynthetic process via ornithine"/>
    <property type="evidence" value="ECO:0007669"/>
    <property type="project" value="UniProtKB-UniRule"/>
</dbReference>
<dbReference type="FunFam" id="1.10.40.30:FF:000001">
    <property type="entry name" value="Argininosuccinate lyase"/>
    <property type="match status" value="1"/>
</dbReference>
<dbReference type="InterPro" id="IPR029419">
    <property type="entry name" value="Arg_succ_lyase_C"/>
</dbReference>
<dbReference type="OrthoDB" id="9769623at2"/>
<comment type="similarity">
    <text evidence="6">Belongs to the lyase 1 family. Argininosuccinate lyase subfamily.</text>
</comment>
<dbReference type="CDD" id="cd01359">
    <property type="entry name" value="Argininosuccinate_lyase"/>
    <property type="match status" value="1"/>
</dbReference>
<dbReference type="Gene3D" id="1.10.40.30">
    <property type="entry name" value="Fumarase/aspartase (C-terminal domain)"/>
    <property type="match status" value="1"/>
</dbReference>
<dbReference type="STRING" id="215200.SAMN05216454_10563"/>
<dbReference type="InterPro" id="IPR022761">
    <property type="entry name" value="Fumarate_lyase_N"/>
</dbReference>
<keyword evidence="6" id="KW-0963">Cytoplasm</keyword>
<evidence type="ECO:0000256" key="2">
    <source>
        <dbReference type="ARBA" id="ARBA00012338"/>
    </source>
</evidence>
<dbReference type="InterPro" id="IPR009049">
    <property type="entry name" value="Argininosuccinate_lyase"/>
</dbReference>
<dbReference type="RefSeq" id="WP_091975094.1">
    <property type="nucleotide sequence ID" value="NZ_FODF01000005.1"/>
</dbReference>
<dbReference type="AlphaFoldDB" id="A0A1H8H9Z7"/>
<dbReference type="EMBL" id="FODF01000005">
    <property type="protein sequence ID" value="SEN52930.1"/>
    <property type="molecule type" value="Genomic_DNA"/>
</dbReference>
<protein>
    <recommendedName>
        <fullName evidence="2 6">Argininosuccinate lyase</fullName>
        <shortName evidence="6">ASAL</shortName>
        <ecNumber evidence="2 6">4.3.2.1</ecNumber>
    </recommendedName>
    <alternativeName>
        <fullName evidence="6">Arginosuccinase</fullName>
    </alternativeName>
</protein>
<dbReference type="Pfam" id="PF00206">
    <property type="entry name" value="Lyase_1"/>
    <property type="match status" value="1"/>
</dbReference>
<keyword evidence="4 6" id="KW-0028">Amino-acid biosynthesis</keyword>
<dbReference type="HAMAP" id="MF_00006">
    <property type="entry name" value="Arg_succ_lyase"/>
    <property type="match status" value="1"/>
</dbReference>
<feature type="domain" description="Fumarate lyase N-terminal" evidence="7">
    <location>
        <begin position="7"/>
        <end position="301"/>
    </location>
</feature>
<name>A0A1H8H9Z7_9FIRM</name>
<evidence type="ECO:0000313" key="9">
    <source>
        <dbReference type="EMBL" id="SEN52930.1"/>
    </source>
</evidence>
<evidence type="ECO:0000256" key="4">
    <source>
        <dbReference type="ARBA" id="ARBA00022605"/>
    </source>
</evidence>
<dbReference type="InterPro" id="IPR020557">
    <property type="entry name" value="Fumarate_lyase_CS"/>
</dbReference>
<dbReference type="Gene3D" id="1.20.200.10">
    <property type="entry name" value="Fumarase/aspartase (Central domain)"/>
    <property type="match status" value="1"/>
</dbReference>
<evidence type="ECO:0000256" key="6">
    <source>
        <dbReference type="HAMAP-Rule" id="MF_00006"/>
    </source>
</evidence>
<dbReference type="PRINTS" id="PR00145">
    <property type="entry name" value="ARGSUCLYASE"/>
</dbReference>
<dbReference type="UniPathway" id="UPA00068">
    <property type="reaction ID" value="UER00114"/>
</dbReference>
<feature type="domain" description="Argininosuccinate lyase C-terminal" evidence="8">
    <location>
        <begin position="364"/>
        <end position="431"/>
    </location>
</feature>
<dbReference type="Gene3D" id="1.10.275.10">
    <property type="entry name" value="Fumarase/aspartase (N-terminal domain)"/>
    <property type="match status" value="1"/>
</dbReference>
<organism evidence="9 10">
    <name type="scientific">Peptostreptococcus russellii</name>
    <dbReference type="NCBI Taxonomy" id="215200"/>
    <lineage>
        <taxon>Bacteria</taxon>
        <taxon>Bacillati</taxon>
        <taxon>Bacillota</taxon>
        <taxon>Clostridia</taxon>
        <taxon>Peptostreptococcales</taxon>
        <taxon>Peptostreptococcaceae</taxon>
        <taxon>Peptostreptococcus</taxon>
    </lineage>
</organism>
<dbReference type="PANTHER" id="PTHR43814">
    <property type="entry name" value="ARGININOSUCCINATE LYASE"/>
    <property type="match status" value="1"/>
</dbReference>
<proteinExistence type="inferred from homology"/>
<dbReference type="InterPro" id="IPR008948">
    <property type="entry name" value="L-Aspartase-like"/>
</dbReference>
<comment type="subcellular location">
    <subcellularLocation>
        <location evidence="6">Cytoplasm</location>
    </subcellularLocation>
</comment>
<dbReference type="GO" id="GO:0004056">
    <property type="term" value="F:argininosuccinate lyase activity"/>
    <property type="evidence" value="ECO:0007669"/>
    <property type="project" value="UniProtKB-UniRule"/>
</dbReference>
<reference evidence="9 10" key="1">
    <citation type="submission" date="2016-10" db="EMBL/GenBank/DDBJ databases">
        <authorList>
            <person name="de Groot N.N."/>
        </authorList>
    </citation>
    <scope>NUCLEOTIDE SEQUENCE [LARGE SCALE GENOMIC DNA]</scope>
    <source>
        <strain evidence="9 10">Calf135</strain>
    </source>
</reference>
<keyword evidence="10" id="KW-1185">Reference proteome</keyword>
<dbReference type="FunFam" id="1.20.200.10:FF:000015">
    <property type="entry name" value="argininosuccinate lyase isoform X2"/>
    <property type="match status" value="1"/>
</dbReference>
<dbReference type="InterPro" id="IPR000362">
    <property type="entry name" value="Fumarate_lyase_fam"/>
</dbReference>
<evidence type="ECO:0000313" key="10">
    <source>
        <dbReference type="Proteomes" id="UP000199512"/>
    </source>
</evidence>
<comment type="pathway">
    <text evidence="1 6">Amino-acid biosynthesis; L-arginine biosynthesis; L-arginine from L-ornithine and carbamoyl phosphate: step 3/3.</text>
</comment>
<evidence type="ECO:0000256" key="5">
    <source>
        <dbReference type="ARBA" id="ARBA00023239"/>
    </source>
</evidence>
<dbReference type="PRINTS" id="PR00149">
    <property type="entry name" value="FUMRATELYASE"/>
</dbReference>
<dbReference type="GO" id="GO:0005829">
    <property type="term" value="C:cytosol"/>
    <property type="evidence" value="ECO:0007669"/>
    <property type="project" value="TreeGrafter"/>
</dbReference>
<dbReference type="InterPro" id="IPR024083">
    <property type="entry name" value="Fumarase/histidase_N"/>
</dbReference>
<dbReference type="Pfam" id="PF14698">
    <property type="entry name" value="ASL_C2"/>
    <property type="match status" value="1"/>
</dbReference>
<dbReference type="FunFam" id="1.10.275.10:FF:000002">
    <property type="entry name" value="Argininosuccinate lyase"/>
    <property type="match status" value="1"/>
</dbReference>
<dbReference type="Proteomes" id="UP000199512">
    <property type="component" value="Unassembled WGS sequence"/>
</dbReference>
<accession>A0A1H8H9Z7</accession>
<dbReference type="SUPFAM" id="SSF48557">
    <property type="entry name" value="L-aspartase-like"/>
    <property type="match status" value="1"/>
</dbReference>
<sequence>MEKLWGGRFQKNTSSLMEDFNSSIEFDSKLYEYDILGSIAHASMLGKVGIISKDEAKEIVKALKEIKLDIESGNVEFKTEHEDIHMNIEVLLTEKIGDTGKKLHTARSRNDQVALDVRMYARDQVEEIIGLLKEWLETLIEISEKNIDVIMPGYTHLQRAQAILFSHNIMAYAQMAKRDIERLKSWLSIHNVLPLGSGALSGTTFPIDRQMIANMLGFDQICMNSIDGVSDRDFIIDFLGNASVGMMHLSRMCEELIIWSSQEFHFVEMDDQYSTGSSMMPQKKNPDAAELVRGKTARVYGDLINILTLMKGLPLAYNKDMQEDKECLFDGAETWIKCIKIMIPMVKTMKICDKNMENAAKGGFTNATDFADYLVKKGMAFRDAHKVTGEIVHYCIEKNINIEDVDIDKFKEFNSIIEEDLYDFIDIKNCCELRNSIGGTSSNQVLKSIEEMKKYIEKI</sequence>
<evidence type="ECO:0000259" key="8">
    <source>
        <dbReference type="Pfam" id="PF14698"/>
    </source>
</evidence>